<dbReference type="AlphaFoldDB" id="A0A6P0C7Y6"/>
<name>A0A6P0C7Y6_RHILE</name>
<comment type="caution">
    <text evidence="1">The sequence shown here is derived from an EMBL/GenBank/DDBJ whole genome shotgun (WGS) entry which is preliminary data.</text>
</comment>
<protein>
    <submittedName>
        <fullName evidence="1">Nuclear transport factor 2 family protein</fullName>
    </submittedName>
</protein>
<evidence type="ECO:0000313" key="1">
    <source>
        <dbReference type="EMBL" id="NEK54914.1"/>
    </source>
</evidence>
<dbReference type="Proteomes" id="UP000471409">
    <property type="component" value="Unassembled WGS sequence"/>
</dbReference>
<sequence>PEIERFASRRPIGAPHPNDPIYALLKGTSPRCGPSSEANDHD</sequence>
<dbReference type="EMBL" id="WXXP01000085">
    <property type="protein sequence ID" value="NEK54914.1"/>
    <property type="molecule type" value="Genomic_DNA"/>
</dbReference>
<proteinExistence type="predicted"/>
<reference evidence="1 2" key="1">
    <citation type="submission" date="2020-01" db="EMBL/GenBank/DDBJ databases">
        <title>Rhizobium genotypes associated with high levels of biological nitrogen fixation by grain legumes in a temperate-maritime cropping system.</title>
        <authorList>
            <person name="Maluk M."/>
            <person name="Francesc Ferrando Molina F."/>
            <person name="Lopez Del Egido L."/>
            <person name="Lafos M."/>
            <person name="Langarica-Fuentes A."/>
            <person name="Gebre Yohannes G."/>
            <person name="Young M.W."/>
            <person name="Martin P."/>
            <person name="Gantlett R."/>
            <person name="Kenicer G."/>
            <person name="Hawes C."/>
            <person name="Begg G.S."/>
            <person name="Quilliam R.S."/>
            <person name="Squire G.R."/>
            <person name="Poole P.S."/>
            <person name="Young P.W."/>
            <person name="Iannetta P.M."/>
            <person name="James E.K."/>
        </authorList>
    </citation>
    <scope>NUCLEOTIDE SEQUENCE [LARGE SCALE GENOMIC DNA]</scope>
    <source>
        <strain evidence="1 2">JHI944</strain>
    </source>
</reference>
<organism evidence="1 2">
    <name type="scientific">Rhizobium leguminosarum</name>
    <dbReference type="NCBI Taxonomy" id="384"/>
    <lineage>
        <taxon>Bacteria</taxon>
        <taxon>Pseudomonadati</taxon>
        <taxon>Pseudomonadota</taxon>
        <taxon>Alphaproteobacteria</taxon>
        <taxon>Hyphomicrobiales</taxon>
        <taxon>Rhizobiaceae</taxon>
        <taxon>Rhizobium/Agrobacterium group</taxon>
        <taxon>Rhizobium</taxon>
    </lineage>
</organism>
<feature type="non-terminal residue" evidence="1">
    <location>
        <position position="1"/>
    </location>
</feature>
<evidence type="ECO:0000313" key="2">
    <source>
        <dbReference type="Proteomes" id="UP000471409"/>
    </source>
</evidence>
<accession>A0A6P0C7Y6</accession>
<gene>
    <name evidence="1" type="ORF">GUK36_37305</name>
</gene>